<dbReference type="PANTHER" id="PTHR23032:SF20">
    <property type="entry name" value="ENDOSOMAL TARGETING BRO1-LIKE DOMAIN-CONTAINING PROTEIN"/>
    <property type="match status" value="1"/>
</dbReference>
<dbReference type="Gramene" id="EFJ36094">
    <property type="protein sequence ID" value="EFJ36094"/>
    <property type="gene ID" value="SELMODRAFT_79322"/>
</dbReference>
<dbReference type="eggNOG" id="ENOG502QQ6G">
    <property type="taxonomic scope" value="Eukaryota"/>
</dbReference>
<keyword evidence="4" id="KW-1185">Reference proteome</keyword>
<dbReference type="InterPro" id="IPR038898">
    <property type="entry name" value="BROX"/>
</dbReference>
<dbReference type="Gene3D" id="1.25.40.280">
    <property type="entry name" value="alix/aip1 like domains"/>
    <property type="match status" value="1"/>
</dbReference>
<evidence type="ECO:0000259" key="2">
    <source>
        <dbReference type="PROSITE" id="PS51180"/>
    </source>
</evidence>
<dbReference type="HOGENOM" id="CLU_753049_0_0_1"/>
<dbReference type="AlphaFoldDB" id="D8QVP1"/>
<gene>
    <name evidence="3" type="ORF">SELMODRAFT_79322</name>
</gene>
<dbReference type="Proteomes" id="UP000001514">
    <property type="component" value="Unassembled WGS sequence"/>
</dbReference>
<dbReference type="GO" id="GO:0043328">
    <property type="term" value="P:protein transport to vacuole involved in ubiquitin-dependent protein catabolic process via the multivesicular body sorting pathway"/>
    <property type="evidence" value="ECO:0000318"/>
    <property type="project" value="GO_Central"/>
</dbReference>
<dbReference type="InParanoid" id="D8QVP1"/>
<feature type="non-terminal residue" evidence="3">
    <location>
        <position position="1"/>
    </location>
</feature>
<dbReference type="STRING" id="88036.D8QVP1"/>
<protein>
    <recommendedName>
        <fullName evidence="2">BRO1 domain-containing protein</fullName>
    </recommendedName>
</protein>
<dbReference type="CDD" id="cd09247">
    <property type="entry name" value="BRO1_Alix_like_2"/>
    <property type="match status" value="1"/>
</dbReference>
<organism evidence="4">
    <name type="scientific">Selaginella moellendorffii</name>
    <name type="common">Spikemoss</name>
    <dbReference type="NCBI Taxonomy" id="88036"/>
    <lineage>
        <taxon>Eukaryota</taxon>
        <taxon>Viridiplantae</taxon>
        <taxon>Streptophyta</taxon>
        <taxon>Embryophyta</taxon>
        <taxon>Tracheophyta</taxon>
        <taxon>Lycopodiopsida</taxon>
        <taxon>Selaginellales</taxon>
        <taxon>Selaginellaceae</taxon>
        <taxon>Selaginella</taxon>
    </lineage>
</organism>
<comment type="similarity">
    <text evidence="1">Belongs to the BROX family.</text>
</comment>
<name>D8QVP1_SELML</name>
<dbReference type="SMART" id="SM01041">
    <property type="entry name" value="BRO1"/>
    <property type="match status" value="1"/>
</dbReference>
<dbReference type="PANTHER" id="PTHR23032">
    <property type="entry name" value="BRO1 DOMAIN-CONTAINING PROTEIN BROX"/>
    <property type="match status" value="1"/>
</dbReference>
<reference evidence="3 4" key="1">
    <citation type="journal article" date="2011" name="Science">
        <title>The Selaginella genome identifies genetic changes associated with the evolution of vascular plants.</title>
        <authorList>
            <person name="Banks J.A."/>
            <person name="Nishiyama T."/>
            <person name="Hasebe M."/>
            <person name="Bowman J.L."/>
            <person name="Gribskov M."/>
            <person name="dePamphilis C."/>
            <person name="Albert V.A."/>
            <person name="Aono N."/>
            <person name="Aoyama T."/>
            <person name="Ambrose B.A."/>
            <person name="Ashton N.W."/>
            <person name="Axtell M.J."/>
            <person name="Barker E."/>
            <person name="Barker M.S."/>
            <person name="Bennetzen J.L."/>
            <person name="Bonawitz N.D."/>
            <person name="Chapple C."/>
            <person name="Cheng C."/>
            <person name="Correa L.G."/>
            <person name="Dacre M."/>
            <person name="DeBarry J."/>
            <person name="Dreyer I."/>
            <person name="Elias M."/>
            <person name="Engstrom E.M."/>
            <person name="Estelle M."/>
            <person name="Feng L."/>
            <person name="Finet C."/>
            <person name="Floyd S.K."/>
            <person name="Frommer W.B."/>
            <person name="Fujita T."/>
            <person name="Gramzow L."/>
            <person name="Gutensohn M."/>
            <person name="Harholt J."/>
            <person name="Hattori M."/>
            <person name="Heyl A."/>
            <person name="Hirai T."/>
            <person name="Hiwatashi Y."/>
            <person name="Ishikawa M."/>
            <person name="Iwata M."/>
            <person name="Karol K.G."/>
            <person name="Koehler B."/>
            <person name="Kolukisaoglu U."/>
            <person name="Kubo M."/>
            <person name="Kurata T."/>
            <person name="Lalonde S."/>
            <person name="Li K."/>
            <person name="Li Y."/>
            <person name="Litt A."/>
            <person name="Lyons E."/>
            <person name="Manning G."/>
            <person name="Maruyama T."/>
            <person name="Michael T.P."/>
            <person name="Mikami K."/>
            <person name="Miyazaki S."/>
            <person name="Morinaga S."/>
            <person name="Murata T."/>
            <person name="Mueller-Roeber B."/>
            <person name="Nelson D.R."/>
            <person name="Obara M."/>
            <person name="Oguri Y."/>
            <person name="Olmstead R.G."/>
            <person name="Onodera N."/>
            <person name="Petersen B.L."/>
            <person name="Pils B."/>
            <person name="Prigge M."/>
            <person name="Rensing S.A."/>
            <person name="Riano-Pachon D.M."/>
            <person name="Roberts A.W."/>
            <person name="Sato Y."/>
            <person name="Scheller H.V."/>
            <person name="Schulz B."/>
            <person name="Schulz C."/>
            <person name="Shakirov E.V."/>
            <person name="Shibagaki N."/>
            <person name="Shinohara N."/>
            <person name="Shippen D.E."/>
            <person name="Soerensen I."/>
            <person name="Sotooka R."/>
            <person name="Sugimoto N."/>
            <person name="Sugita M."/>
            <person name="Sumikawa N."/>
            <person name="Tanurdzic M."/>
            <person name="Theissen G."/>
            <person name="Ulvskov P."/>
            <person name="Wakazuki S."/>
            <person name="Weng J.K."/>
            <person name="Willats W.W."/>
            <person name="Wipf D."/>
            <person name="Wolf P.G."/>
            <person name="Yang L."/>
            <person name="Zimmer A.D."/>
            <person name="Zhu Q."/>
            <person name="Mitros T."/>
            <person name="Hellsten U."/>
            <person name="Loque D."/>
            <person name="Otillar R."/>
            <person name="Salamov A."/>
            <person name="Schmutz J."/>
            <person name="Shapiro H."/>
            <person name="Lindquist E."/>
            <person name="Lucas S."/>
            <person name="Rokhsar D."/>
            <person name="Grigoriev I.V."/>
        </authorList>
    </citation>
    <scope>NUCLEOTIDE SEQUENCE [LARGE SCALE GENOMIC DNA]</scope>
</reference>
<dbReference type="Pfam" id="PF03097">
    <property type="entry name" value="BRO1"/>
    <property type="match status" value="1"/>
</dbReference>
<evidence type="ECO:0000313" key="4">
    <source>
        <dbReference type="Proteomes" id="UP000001514"/>
    </source>
</evidence>
<dbReference type="KEGG" id="smo:SELMODRAFT_79322"/>
<evidence type="ECO:0000256" key="1">
    <source>
        <dbReference type="ARBA" id="ARBA00008901"/>
    </source>
</evidence>
<proteinExistence type="inferred from homology"/>
<accession>D8QVP1</accession>
<dbReference type="InterPro" id="IPR004328">
    <property type="entry name" value="BRO1_dom"/>
</dbReference>
<dbReference type="PROSITE" id="PS51180">
    <property type="entry name" value="BRO1"/>
    <property type="match status" value="1"/>
</dbReference>
<dbReference type="OrthoDB" id="10266451at2759"/>
<sequence length="364" mass="40553">VVFEATYYARDSGTLEQLKDLSTKRKAIEESINGSSNLTAAIAREMAGGVTSPILQDLQKLEKYLPLLENLVANVLQQQNLQILQWTSDLKLRWTSALCGPSGHGLGGPKYCRIDDLRFELAMMLSLYAALLRERAMELLATDLVESAMLFRRASGVYHHLSQDLLPGLQPLLSLDKSPELTSSMTTAMSLVCLAEAQAVTVRKAEQNMTSGSLVAKLHYGVVMFLEEAINLLQASSTDWIDVSDKLKRFVTASSVLHEARCRRLIAEEFKKIERLGMAAGILRLVSRKAHLAKPPGDGTSKLVFKAEITALNEMLRKCEHENDFIWREKLPQPDEIPLMEGKKIVSAIPYKASGLWRELIFVV</sequence>
<evidence type="ECO:0000313" key="3">
    <source>
        <dbReference type="EMBL" id="EFJ36094.1"/>
    </source>
</evidence>
<feature type="domain" description="BRO1" evidence="2">
    <location>
        <begin position="1"/>
        <end position="364"/>
    </location>
</feature>
<dbReference type="OMA" id="WHEKIPS"/>
<dbReference type="InterPro" id="IPR038499">
    <property type="entry name" value="BRO1_sf"/>
</dbReference>
<dbReference type="EMBL" id="GL377567">
    <property type="protein sequence ID" value="EFJ36094.1"/>
    <property type="molecule type" value="Genomic_DNA"/>
</dbReference>
<dbReference type="GO" id="GO:0005768">
    <property type="term" value="C:endosome"/>
    <property type="evidence" value="ECO:0000318"/>
    <property type="project" value="GO_Central"/>
</dbReference>